<dbReference type="CDD" id="cd00077">
    <property type="entry name" value="HDc"/>
    <property type="match status" value="1"/>
</dbReference>
<dbReference type="GO" id="GO:0008728">
    <property type="term" value="F:GTP diphosphokinase activity"/>
    <property type="evidence" value="ECO:0007669"/>
    <property type="project" value="UniProtKB-EC"/>
</dbReference>
<dbReference type="InterPro" id="IPR007685">
    <property type="entry name" value="RelA_SpoT"/>
</dbReference>
<dbReference type="PROSITE" id="PS51831">
    <property type="entry name" value="HD"/>
    <property type="match status" value="1"/>
</dbReference>
<comment type="catalytic activity">
    <reaction evidence="5">
        <text>GTP + ATP = guanosine 3'-diphosphate 5'-triphosphate + AMP</text>
        <dbReference type="Rhea" id="RHEA:22088"/>
        <dbReference type="ChEBI" id="CHEBI:30616"/>
        <dbReference type="ChEBI" id="CHEBI:37565"/>
        <dbReference type="ChEBI" id="CHEBI:142410"/>
        <dbReference type="ChEBI" id="CHEBI:456215"/>
        <dbReference type="EC" id="2.7.6.5"/>
    </reaction>
</comment>
<dbReference type="SUPFAM" id="SSF55021">
    <property type="entry name" value="ACT-like"/>
    <property type="match status" value="1"/>
</dbReference>
<dbReference type="FunFam" id="3.10.20.30:FF:000002">
    <property type="entry name" value="GTP pyrophosphokinase (RelA/SpoT)"/>
    <property type="match status" value="1"/>
</dbReference>
<name>A0A975RZW6_9RHOB</name>
<sequence length="705" mass="79861">MIDVEDLIALVRNYNPRTNADLIRQAYSYGKLMHDGQFRKSGEPYFTHPVAVAAILTEQRLDDATIVTALLHDTIEDTKSTYAEVARMFGEEVAELVDGVTKLTNLQLTSTESKQAENFRKLFVAMSRDLRVILVKLADRLHNMRTIKSMRPEKQAQKARETMEIYAPLAGRMGMQWMREELEDLSFRVLNPEARNSIIRRFITLQREAGDVVHKISADIRNELEKAQIEADVYGRAKKPYSVWRKMQEKDLAFSRLSDIYGFRVITRGDADCYRVLGVIHQRWRAVPGRFKDYISQPKSNGYRSIHTTVSGRDGKRVEVQIRTRQMHEVNESGVAAHWSYREGVRAQNPFAVDPAKWVAGLTERLGEEDHDDFMENVKLEMYTDQVFCFTPKGDVIQLPRGATPLDYAYAIHTRIGNSCVSAKVDGIRVPLWTRLKNGQSVEIITAEGQRPQASWIDIVTTGRAKAAIRRSLREEDRGRFVKLGQELARAAFDHAGKKATDKALRTAAKMLGLPDEIELLAQLGSAELTARKVLETIYPELQAQSPDVVDAQRPVVGLSSDQSYRRASCCQPVPGERIVGITYRGQGVVVHAIDCPALAEYEEQPERWVDLRWQAGRHAAVNTVSLELTISNDAGVLGRICTLIGEQKANISDLHFVDRKPDFYKLVVDVDLRDLEHLHMVMTALEAETEVAQIARHRDMSRKP</sequence>
<evidence type="ECO:0000256" key="4">
    <source>
        <dbReference type="ARBA" id="ARBA00032407"/>
    </source>
</evidence>
<dbReference type="Gene3D" id="1.10.3210.10">
    <property type="entry name" value="Hypothetical protein af1432"/>
    <property type="match status" value="1"/>
</dbReference>
<dbReference type="Gene3D" id="3.30.460.10">
    <property type="entry name" value="Beta Polymerase, domain 2"/>
    <property type="match status" value="1"/>
</dbReference>
<dbReference type="Gene3D" id="3.30.70.260">
    <property type="match status" value="1"/>
</dbReference>
<evidence type="ECO:0000259" key="9">
    <source>
        <dbReference type="PROSITE" id="PS51880"/>
    </source>
</evidence>
<evidence type="ECO:0000313" key="11">
    <source>
        <dbReference type="Proteomes" id="UP000679352"/>
    </source>
</evidence>
<dbReference type="InterPro" id="IPR043519">
    <property type="entry name" value="NT_sf"/>
</dbReference>
<dbReference type="GO" id="GO:0005886">
    <property type="term" value="C:plasma membrane"/>
    <property type="evidence" value="ECO:0007669"/>
    <property type="project" value="TreeGrafter"/>
</dbReference>
<dbReference type="Pfam" id="PF19296">
    <property type="entry name" value="RelA_AH_RIS"/>
    <property type="match status" value="2"/>
</dbReference>
<reference evidence="10" key="1">
    <citation type="submission" date="2021-06" db="EMBL/GenBank/DDBJ databases">
        <title>Direct submission.</title>
        <authorList>
            <person name="Lee C.-S."/>
            <person name="Jin L."/>
        </authorList>
    </citation>
    <scope>NUCLEOTIDE SEQUENCE</scope>
    <source>
        <strain evidence="10">Con5</strain>
    </source>
</reference>
<dbReference type="GO" id="GO:0042594">
    <property type="term" value="P:response to starvation"/>
    <property type="evidence" value="ECO:0007669"/>
    <property type="project" value="TreeGrafter"/>
</dbReference>
<evidence type="ECO:0000256" key="1">
    <source>
        <dbReference type="ARBA" id="ARBA00013251"/>
    </source>
</evidence>
<dbReference type="Pfam" id="PF13328">
    <property type="entry name" value="HD_4"/>
    <property type="match status" value="1"/>
</dbReference>
<accession>A0A975RZW6</accession>
<keyword evidence="11" id="KW-1185">Reference proteome</keyword>
<comment type="similarity">
    <text evidence="6">Belongs to the relA/spoT family.</text>
</comment>
<dbReference type="InterPro" id="IPR012676">
    <property type="entry name" value="TGS-like"/>
</dbReference>
<dbReference type="InterPro" id="IPR006674">
    <property type="entry name" value="HD_domain"/>
</dbReference>
<dbReference type="Proteomes" id="UP000679352">
    <property type="component" value="Chromosome"/>
</dbReference>
<dbReference type="GO" id="GO:0015949">
    <property type="term" value="P:nucleobase-containing small molecule interconversion"/>
    <property type="evidence" value="ECO:0007669"/>
    <property type="project" value="UniProtKB-ARBA"/>
</dbReference>
<dbReference type="InterPro" id="IPR033655">
    <property type="entry name" value="TGS_RelA/SpoT"/>
</dbReference>
<dbReference type="PROSITE" id="PS51671">
    <property type="entry name" value="ACT"/>
    <property type="match status" value="1"/>
</dbReference>
<dbReference type="SUPFAM" id="SSF109604">
    <property type="entry name" value="HD-domain/PDEase-like"/>
    <property type="match status" value="1"/>
</dbReference>
<dbReference type="KEGG" id="gfu:KM031_11630"/>
<comment type="function">
    <text evidence="6">In eubacteria ppGpp (guanosine 3'-diphosphate 5'-diphosphate) is a mediator of the stringent response that coordinates a variety of cellular activities in response to changes in nutritional abundance.</text>
</comment>
<dbReference type="CDD" id="cd05399">
    <property type="entry name" value="NT_Rel-Spo_like"/>
    <property type="match status" value="1"/>
</dbReference>
<gene>
    <name evidence="10" type="ORF">KM031_11630</name>
</gene>
<dbReference type="RefSeq" id="WP_215504742.1">
    <property type="nucleotide sequence ID" value="NZ_CP076361.1"/>
</dbReference>
<dbReference type="AlphaFoldDB" id="A0A975RZW6"/>
<dbReference type="InterPro" id="IPR003607">
    <property type="entry name" value="HD/PDEase_dom"/>
</dbReference>
<feature type="domain" description="HD" evidence="8">
    <location>
        <begin position="45"/>
        <end position="144"/>
    </location>
</feature>
<dbReference type="CDD" id="cd01668">
    <property type="entry name" value="TGS_RSH"/>
    <property type="match status" value="1"/>
</dbReference>
<dbReference type="PROSITE" id="PS51880">
    <property type="entry name" value="TGS"/>
    <property type="match status" value="1"/>
</dbReference>
<dbReference type="GO" id="GO:0015969">
    <property type="term" value="P:guanosine tetraphosphate metabolic process"/>
    <property type="evidence" value="ECO:0007669"/>
    <property type="project" value="InterPro"/>
</dbReference>
<feature type="domain" description="TGS" evidence="9">
    <location>
        <begin position="381"/>
        <end position="446"/>
    </location>
</feature>
<evidence type="ECO:0000256" key="6">
    <source>
        <dbReference type="RuleBase" id="RU003847"/>
    </source>
</evidence>
<dbReference type="SMART" id="SM00471">
    <property type="entry name" value="HDc"/>
    <property type="match status" value="1"/>
</dbReference>
<protein>
    <recommendedName>
        <fullName evidence="2">GTP pyrophosphokinase rsh</fullName>
        <ecNumber evidence="1">2.7.6.5</ecNumber>
    </recommendedName>
    <alternativeName>
        <fullName evidence="4">(p)ppGpp synthase</fullName>
    </alternativeName>
    <alternativeName>
        <fullName evidence="3">ATP:GTP 3'-pyrophosphotransferase</fullName>
    </alternativeName>
</protein>
<dbReference type="Pfam" id="PF13291">
    <property type="entry name" value="ACT_4"/>
    <property type="match status" value="1"/>
</dbReference>
<evidence type="ECO:0000313" key="10">
    <source>
        <dbReference type="EMBL" id="QWK89494.1"/>
    </source>
</evidence>
<dbReference type="Gene3D" id="3.10.20.30">
    <property type="match status" value="1"/>
</dbReference>
<dbReference type="SUPFAM" id="SSF81271">
    <property type="entry name" value="TGS-like"/>
    <property type="match status" value="1"/>
</dbReference>
<dbReference type="InterPro" id="IPR002912">
    <property type="entry name" value="ACT_dom"/>
</dbReference>
<evidence type="ECO:0000256" key="5">
    <source>
        <dbReference type="ARBA" id="ARBA00048244"/>
    </source>
</evidence>
<dbReference type="Pfam" id="PF02824">
    <property type="entry name" value="TGS"/>
    <property type="match status" value="1"/>
</dbReference>
<proteinExistence type="inferred from homology"/>
<evidence type="ECO:0000256" key="2">
    <source>
        <dbReference type="ARBA" id="ARBA00014315"/>
    </source>
</evidence>
<dbReference type="InterPro" id="IPR045865">
    <property type="entry name" value="ACT-like_dom_sf"/>
</dbReference>
<dbReference type="EMBL" id="CP076361">
    <property type="protein sequence ID" value="QWK89494.1"/>
    <property type="molecule type" value="Genomic_DNA"/>
</dbReference>
<dbReference type="InterPro" id="IPR004095">
    <property type="entry name" value="TGS"/>
</dbReference>
<dbReference type="SUPFAM" id="SSF81301">
    <property type="entry name" value="Nucleotidyltransferase"/>
    <property type="match status" value="1"/>
</dbReference>
<evidence type="ECO:0000259" key="7">
    <source>
        <dbReference type="PROSITE" id="PS51671"/>
    </source>
</evidence>
<evidence type="ECO:0000256" key="3">
    <source>
        <dbReference type="ARBA" id="ARBA00029754"/>
    </source>
</evidence>
<organism evidence="10 11">
    <name type="scientific">Gemmobacter fulvus</name>
    <dbReference type="NCBI Taxonomy" id="2840474"/>
    <lineage>
        <taxon>Bacteria</taxon>
        <taxon>Pseudomonadati</taxon>
        <taxon>Pseudomonadota</taxon>
        <taxon>Alphaproteobacteria</taxon>
        <taxon>Rhodobacterales</taxon>
        <taxon>Paracoccaceae</taxon>
        <taxon>Gemmobacter</taxon>
    </lineage>
</organism>
<dbReference type="InterPro" id="IPR045600">
    <property type="entry name" value="RelA/SpoT_AH_RIS"/>
</dbReference>
<dbReference type="PANTHER" id="PTHR21262">
    <property type="entry name" value="GUANOSINE-3',5'-BIS DIPHOSPHATE 3'-PYROPHOSPHOHYDROLASE"/>
    <property type="match status" value="1"/>
</dbReference>
<evidence type="ECO:0000259" key="8">
    <source>
        <dbReference type="PROSITE" id="PS51831"/>
    </source>
</evidence>
<dbReference type="PANTHER" id="PTHR21262:SF36">
    <property type="entry name" value="BIFUNCTIONAL (P)PPGPP SYNTHASE_HYDROLASE SPOT"/>
    <property type="match status" value="1"/>
</dbReference>
<dbReference type="GO" id="GO:0008893">
    <property type="term" value="F:guanosine-3',5'-bis(diphosphate) 3'-diphosphatase activity"/>
    <property type="evidence" value="ECO:0007669"/>
    <property type="project" value="TreeGrafter"/>
</dbReference>
<feature type="domain" description="ACT" evidence="7">
    <location>
        <begin position="626"/>
        <end position="700"/>
    </location>
</feature>
<dbReference type="CDD" id="cd04876">
    <property type="entry name" value="ACT_RelA-SpoT"/>
    <property type="match status" value="1"/>
</dbReference>
<dbReference type="NCBIfam" id="TIGR00691">
    <property type="entry name" value="spoT_relA"/>
    <property type="match status" value="1"/>
</dbReference>
<dbReference type="FunFam" id="3.30.460.10:FF:000001">
    <property type="entry name" value="GTP pyrophosphokinase RelA"/>
    <property type="match status" value="1"/>
</dbReference>
<dbReference type="EC" id="2.7.6.5" evidence="1"/>
<dbReference type="SMART" id="SM00954">
    <property type="entry name" value="RelA_SpoT"/>
    <property type="match status" value="1"/>
</dbReference>
<dbReference type="InterPro" id="IPR012675">
    <property type="entry name" value="Beta-grasp_dom_sf"/>
</dbReference>
<dbReference type="InterPro" id="IPR004811">
    <property type="entry name" value="RelA/Spo_fam"/>
</dbReference>
<dbReference type="Pfam" id="PF04607">
    <property type="entry name" value="RelA_SpoT"/>
    <property type="match status" value="1"/>
</dbReference>
<dbReference type="FunFam" id="1.10.3210.10:FF:000001">
    <property type="entry name" value="GTP pyrophosphokinase RelA"/>
    <property type="match status" value="1"/>
</dbReference>